<dbReference type="EMBL" id="JBHTJP010000002">
    <property type="protein sequence ID" value="MFD0975230.1"/>
    <property type="molecule type" value="Genomic_DNA"/>
</dbReference>
<protein>
    <submittedName>
        <fullName evidence="2">ABC transporter substrate-binding protein</fullName>
    </submittedName>
</protein>
<dbReference type="PROSITE" id="PS50983">
    <property type="entry name" value="FE_B12_PBP"/>
    <property type="match status" value="1"/>
</dbReference>
<dbReference type="Proteomes" id="UP001597100">
    <property type="component" value="Unassembled WGS sequence"/>
</dbReference>
<dbReference type="Pfam" id="PF01497">
    <property type="entry name" value="Peripla_BP_2"/>
    <property type="match status" value="1"/>
</dbReference>
<keyword evidence="3" id="KW-1185">Reference proteome</keyword>
<dbReference type="PROSITE" id="PS51257">
    <property type="entry name" value="PROKAR_LIPOPROTEIN"/>
    <property type="match status" value="1"/>
</dbReference>
<accession>A0ABW3ICG5</accession>
<dbReference type="RefSeq" id="WP_380736243.1">
    <property type="nucleotide sequence ID" value="NZ_JBHTJP010000002.1"/>
</dbReference>
<sequence length="381" mass="42857">MKQFLKIFFLFLTVSAISCKTEESRKEKTTSQIGTEIPIEYASGLAITDFGDHKIITVDNPWPGADKSYRYLLAEENAQIPENLQYDQKIKIPVEKIVVTSTTHIPSLEILEVENTLVGFPGLDYISSEKTRQLIKDGKVKELGKNEAINTENLLALRPDVVIGFSIDGSNKSFNTIQKSGIPVVFNSDWTENSPLGKAEWIKFFGAFFVKIEAATTFFNQVEKEYLAAKGLAKNASEKPTVVAGAMYKDQWYLPAGDSWQAIFMKDANTKYLFEDSEGTGSLSLSFESVLASARDAEFWIGPAQFQTYEEMSSASTHYTKFQAFEDRKIYTFSSEKGETGGVVFYELAPNRPDLVLKDLISIFHPQLLPDYETTFYKPLK</sequence>
<name>A0ABW3ICG5_9FLAO</name>
<dbReference type="InterPro" id="IPR050902">
    <property type="entry name" value="ABC_Transporter_SBP"/>
</dbReference>
<dbReference type="PANTHER" id="PTHR30535:SF34">
    <property type="entry name" value="MOLYBDATE-BINDING PROTEIN MOLA"/>
    <property type="match status" value="1"/>
</dbReference>
<feature type="domain" description="Fe/B12 periplasmic-binding" evidence="1">
    <location>
        <begin position="96"/>
        <end position="368"/>
    </location>
</feature>
<comment type="caution">
    <text evidence="2">The sequence shown here is derived from an EMBL/GenBank/DDBJ whole genome shotgun (WGS) entry which is preliminary data.</text>
</comment>
<dbReference type="SUPFAM" id="SSF53807">
    <property type="entry name" value="Helical backbone' metal receptor"/>
    <property type="match status" value="1"/>
</dbReference>
<gene>
    <name evidence="2" type="ORF">ACFQ1G_00360</name>
</gene>
<reference evidence="3" key="1">
    <citation type="journal article" date="2019" name="Int. J. Syst. Evol. Microbiol.">
        <title>The Global Catalogue of Microorganisms (GCM) 10K type strain sequencing project: providing services to taxonomists for standard genome sequencing and annotation.</title>
        <authorList>
            <consortium name="The Broad Institute Genomics Platform"/>
            <consortium name="The Broad Institute Genome Sequencing Center for Infectious Disease"/>
            <person name="Wu L."/>
            <person name="Ma J."/>
        </authorList>
    </citation>
    <scope>NUCLEOTIDE SEQUENCE [LARGE SCALE GENOMIC DNA]</scope>
    <source>
        <strain evidence="3">CCUG 60898</strain>
    </source>
</reference>
<proteinExistence type="predicted"/>
<organism evidence="2 3">
    <name type="scientific">Salinimicrobium gaetbulicola</name>
    <dbReference type="NCBI Taxonomy" id="999702"/>
    <lineage>
        <taxon>Bacteria</taxon>
        <taxon>Pseudomonadati</taxon>
        <taxon>Bacteroidota</taxon>
        <taxon>Flavobacteriia</taxon>
        <taxon>Flavobacteriales</taxon>
        <taxon>Flavobacteriaceae</taxon>
        <taxon>Salinimicrobium</taxon>
    </lineage>
</organism>
<evidence type="ECO:0000313" key="3">
    <source>
        <dbReference type="Proteomes" id="UP001597100"/>
    </source>
</evidence>
<dbReference type="Gene3D" id="3.40.50.1980">
    <property type="entry name" value="Nitrogenase molybdenum iron protein domain"/>
    <property type="match status" value="2"/>
</dbReference>
<dbReference type="InterPro" id="IPR002491">
    <property type="entry name" value="ABC_transptr_periplasmic_BD"/>
</dbReference>
<dbReference type="PANTHER" id="PTHR30535">
    <property type="entry name" value="VITAMIN B12-BINDING PROTEIN"/>
    <property type="match status" value="1"/>
</dbReference>
<evidence type="ECO:0000259" key="1">
    <source>
        <dbReference type="PROSITE" id="PS50983"/>
    </source>
</evidence>
<evidence type="ECO:0000313" key="2">
    <source>
        <dbReference type="EMBL" id="MFD0975230.1"/>
    </source>
</evidence>